<sequence length="106" mass="11404">MVEKADEDKEFVAGPKRRIGDKKPAATRRNRGQTRLKPKLITDVLKPQRANCRAGKSTQIALLEFLEGAVSELEMLINLILVMCFAGKTIAVGKVTALPSLGGSGA</sequence>
<protein>
    <submittedName>
        <fullName evidence="2">Uncharacterized protein</fullName>
    </submittedName>
</protein>
<feature type="compositionally biased region" description="Basic residues" evidence="1">
    <location>
        <begin position="15"/>
        <end position="33"/>
    </location>
</feature>
<dbReference type="EMBL" id="JADFTS010000002">
    <property type="protein sequence ID" value="KAF9618946.1"/>
    <property type="molecule type" value="Genomic_DNA"/>
</dbReference>
<feature type="compositionally biased region" description="Basic and acidic residues" evidence="1">
    <location>
        <begin position="1"/>
        <end position="11"/>
    </location>
</feature>
<comment type="caution">
    <text evidence="2">The sequence shown here is derived from an EMBL/GenBank/DDBJ whole genome shotgun (WGS) entry which is preliminary data.</text>
</comment>
<evidence type="ECO:0000313" key="2">
    <source>
        <dbReference type="EMBL" id="KAF9618946.1"/>
    </source>
</evidence>
<gene>
    <name evidence="2" type="ORF">IFM89_002941</name>
</gene>
<dbReference type="Proteomes" id="UP000631114">
    <property type="component" value="Unassembled WGS sequence"/>
</dbReference>
<proteinExistence type="predicted"/>
<name>A0A835IJC0_9MAGN</name>
<organism evidence="2 3">
    <name type="scientific">Coptis chinensis</name>
    <dbReference type="NCBI Taxonomy" id="261450"/>
    <lineage>
        <taxon>Eukaryota</taxon>
        <taxon>Viridiplantae</taxon>
        <taxon>Streptophyta</taxon>
        <taxon>Embryophyta</taxon>
        <taxon>Tracheophyta</taxon>
        <taxon>Spermatophyta</taxon>
        <taxon>Magnoliopsida</taxon>
        <taxon>Ranunculales</taxon>
        <taxon>Ranunculaceae</taxon>
        <taxon>Coptidoideae</taxon>
        <taxon>Coptis</taxon>
    </lineage>
</organism>
<evidence type="ECO:0000313" key="3">
    <source>
        <dbReference type="Proteomes" id="UP000631114"/>
    </source>
</evidence>
<reference evidence="2 3" key="1">
    <citation type="submission" date="2020-10" db="EMBL/GenBank/DDBJ databases">
        <title>The Coptis chinensis genome and diversification of protoberbering-type alkaloids.</title>
        <authorList>
            <person name="Wang B."/>
            <person name="Shu S."/>
            <person name="Song C."/>
            <person name="Liu Y."/>
        </authorList>
    </citation>
    <scope>NUCLEOTIDE SEQUENCE [LARGE SCALE GENOMIC DNA]</scope>
    <source>
        <strain evidence="2">HL-2020</strain>
        <tissue evidence="2">Leaf</tissue>
    </source>
</reference>
<evidence type="ECO:0000256" key="1">
    <source>
        <dbReference type="SAM" id="MobiDB-lite"/>
    </source>
</evidence>
<accession>A0A835IJC0</accession>
<keyword evidence="3" id="KW-1185">Reference proteome</keyword>
<dbReference type="AlphaFoldDB" id="A0A835IJC0"/>
<feature type="region of interest" description="Disordered" evidence="1">
    <location>
        <begin position="1"/>
        <end position="33"/>
    </location>
</feature>